<dbReference type="PANTHER" id="PTHR43643:SF3">
    <property type="entry name" value="HISTIDINOL-PHOSPHATE AMINOTRANSFERASE"/>
    <property type="match status" value="1"/>
</dbReference>
<accession>A0A2K9LHD9</accession>
<comment type="subunit">
    <text evidence="4 9">Homodimer.</text>
</comment>
<evidence type="ECO:0000256" key="2">
    <source>
        <dbReference type="ARBA" id="ARBA00005011"/>
    </source>
</evidence>
<dbReference type="InterPro" id="IPR015421">
    <property type="entry name" value="PyrdxlP-dep_Trfase_major"/>
</dbReference>
<dbReference type="NCBIfam" id="TIGR01141">
    <property type="entry name" value="hisC"/>
    <property type="match status" value="1"/>
</dbReference>
<evidence type="ECO:0000256" key="6">
    <source>
        <dbReference type="ARBA" id="ARBA00022679"/>
    </source>
</evidence>
<evidence type="ECO:0000256" key="9">
    <source>
        <dbReference type="HAMAP-Rule" id="MF_01023"/>
    </source>
</evidence>
<organism evidence="11 12">
    <name type="scientific">Ketobacter alkanivorans</name>
    <dbReference type="NCBI Taxonomy" id="1917421"/>
    <lineage>
        <taxon>Bacteria</taxon>
        <taxon>Pseudomonadati</taxon>
        <taxon>Pseudomonadota</taxon>
        <taxon>Gammaproteobacteria</taxon>
        <taxon>Pseudomonadales</taxon>
        <taxon>Ketobacteraceae</taxon>
        <taxon>Ketobacter</taxon>
    </lineage>
</organism>
<dbReference type="PANTHER" id="PTHR43643">
    <property type="entry name" value="HISTIDINOL-PHOSPHATE AMINOTRANSFERASE 2"/>
    <property type="match status" value="1"/>
</dbReference>
<comment type="similarity">
    <text evidence="3 9">Belongs to the class-II pyridoxal-phosphate-dependent aminotransferase family. Histidinol-phosphate aminotransferase subfamily.</text>
</comment>
<dbReference type="GO" id="GO:0004400">
    <property type="term" value="F:histidinol-phosphate transaminase activity"/>
    <property type="evidence" value="ECO:0007669"/>
    <property type="project" value="UniProtKB-UniRule"/>
</dbReference>
<keyword evidence="9" id="KW-0368">Histidine biosynthesis</keyword>
<dbReference type="CDD" id="cd00609">
    <property type="entry name" value="AAT_like"/>
    <property type="match status" value="1"/>
</dbReference>
<keyword evidence="9" id="KW-0028">Amino-acid biosynthesis</keyword>
<protein>
    <recommendedName>
        <fullName evidence="9">Histidinol-phosphate aminotransferase</fullName>
        <ecNumber evidence="9">2.6.1.9</ecNumber>
    </recommendedName>
    <alternativeName>
        <fullName evidence="9">Imidazole acetol-phosphate transaminase</fullName>
    </alternativeName>
</protein>
<reference evidence="12" key="1">
    <citation type="submission" date="2017-08" db="EMBL/GenBank/DDBJ databases">
        <title>Direct submision.</title>
        <authorList>
            <person name="Kim S.-J."/>
            <person name="Rhee S.-K."/>
        </authorList>
    </citation>
    <scope>NUCLEOTIDE SEQUENCE [LARGE SCALE GENOMIC DNA]</scope>
    <source>
        <strain evidence="12">GI5</strain>
    </source>
</reference>
<dbReference type="InterPro" id="IPR005861">
    <property type="entry name" value="HisP_aminotrans"/>
</dbReference>
<feature type="modified residue" description="N6-(pyridoxal phosphate)lysine" evidence="9">
    <location>
        <position position="228"/>
    </location>
</feature>
<evidence type="ECO:0000256" key="5">
    <source>
        <dbReference type="ARBA" id="ARBA00022576"/>
    </source>
</evidence>
<dbReference type="InterPro" id="IPR015424">
    <property type="entry name" value="PyrdxlP-dep_Trfase"/>
</dbReference>
<dbReference type="EMBL" id="CP022684">
    <property type="protein sequence ID" value="AUM11571.1"/>
    <property type="molecule type" value="Genomic_DNA"/>
</dbReference>
<evidence type="ECO:0000256" key="4">
    <source>
        <dbReference type="ARBA" id="ARBA00011738"/>
    </source>
</evidence>
<keyword evidence="5 9" id="KW-0032">Aminotransferase</keyword>
<dbReference type="HAMAP" id="MF_01023">
    <property type="entry name" value="HisC_aminotrans_2"/>
    <property type="match status" value="1"/>
</dbReference>
<evidence type="ECO:0000259" key="10">
    <source>
        <dbReference type="Pfam" id="PF00155"/>
    </source>
</evidence>
<proteinExistence type="inferred from homology"/>
<dbReference type="Proteomes" id="UP000235116">
    <property type="component" value="Chromosome"/>
</dbReference>
<dbReference type="Gene3D" id="3.40.640.10">
    <property type="entry name" value="Type I PLP-dependent aspartate aminotransferase-like (Major domain)"/>
    <property type="match status" value="1"/>
</dbReference>
<dbReference type="RefSeq" id="WP_101892911.1">
    <property type="nucleotide sequence ID" value="NZ_CP022684.1"/>
</dbReference>
<evidence type="ECO:0000256" key="1">
    <source>
        <dbReference type="ARBA" id="ARBA00001933"/>
    </source>
</evidence>
<comment type="cofactor">
    <cofactor evidence="1 9">
        <name>pyridoxal 5'-phosphate</name>
        <dbReference type="ChEBI" id="CHEBI:597326"/>
    </cofactor>
</comment>
<evidence type="ECO:0000256" key="3">
    <source>
        <dbReference type="ARBA" id="ARBA00007970"/>
    </source>
</evidence>
<dbReference type="InterPro" id="IPR001917">
    <property type="entry name" value="Aminotrans_II_pyridoxalP_BS"/>
</dbReference>
<dbReference type="KEGG" id="kak:Kalk_03680"/>
<dbReference type="AlphaFoldDB" id="A0A2K9LHD9"/>
<keyword evidence="6 9" id="KW-0808">Transferase</keyword>
<comment type="pathway">
    <text evidence="2 9">Amino-acid biosynthesis; L-histidine biosynthesis; L-histidine from 5-phospho-alpha-D-ribose 1-diphosphate: step 7/9.</text>
</comment>
<keyword evidence="12" id="KW-1185">Reference proteome</keyword>
<dbReference type="GO" id="GO:0030170">
    <property type="term" value="F:pyridoxal phosphate binding"/>
    <property type="evidence" value="ECO:0007669"/>
    <property type="project" value="InterPro"/>
</dbReference>
<sequence length="368" mass="40061">MTCDYIALATTGVQGLTPYVPGKPIDELERELGISNIIKLASNENPLGPSPKVLQALDQVKADLTRYPDGNGFRLKQALAAKLGVKADTITLGNGSNDVLDLIARAYLSAGDEAIFSQYAFAVYPISTQACGATAVVTPAKDWGHDLAAMASAITDKTKLIFIANPNNPTGTSFGRQEWERFISKVPEHVLVVLDEAYIEYVENDAVLNGVDYLNQYPNLIVTRTFSKAYGLAALRVGYGLSHPQVANVLNRVRQPFNVDSFALAAATAVLDDESYLQRSRDLNRQGLQQFEEGFRSLGLEYIPSAGNFITVHFEQQGTAVYQKLLLEGVITRPVANYGMANSLRISVGLPEENRRCLDALAKVLAQC</sequence>
<name>A0A2K9LHD9_9GAMM</name>
<dbReference type="InterPro" id="IPR015422">
    <property type="entry name" value="PyrdxlP-dep_Trfase_small"/>
</dbReference>
<dbReference type="Gene3D" id="3.90.1150.10">
    <property type="entry name" value="Aspartate Aminotransferase, domain 1"/>
    <property type="match status" value="1"/>
</dbReference>
<evidence type="ECO:0000313" key="11">
    <source>
        <dbReference type="EMBL" id="AUM11571.1"/>
    </source>
</evidence>
<evidence type="ECO:0000256" key="7">
    <source>
        <dbReference type="ARBA" id="ARBA00022898"/>
    </source>
</evidence>
<feature type="domain" description="Aminotransferase class I/classII large" evidence="10">
    <location>
        <begin position="36"/>
        <end position="360"/>
    </location>
</feature>
<dbReference type="GO" id="GO:0000105">
    <property type="term" value="P:L-histidine biosynthetic process"/>
    <property type="evidence" value="ECO:0007669"/>
    <property type="project" value="UniProtKB-UniRule"/>
</dbReference>
<dbReference type="UniPathway" id="UPA00031">
    <property type="reaction ID" value="UER00012"/>
</dbReference>
<dbReference type="InterPro" id="IPR050106">
    <property type="entry name" value="HistidinolP_aminotransfase"/>
</dbReference>
<dbReference type="PROSITE" id="PS00599">
    <property type="entry name" value="AA_TRANSFER_CLASS_2"/>
    <property type="match status" value="1"/>
</dbReference>
<dbReference type="EC" id="2.6.1.9" evidence="9"/>
<dbReference type="OrthoDB" id="9813612at2"/>
<evidence type="ECO:0000313" key="12">
    <source>
        <dbReference type="Proteomes" id="UP000235116"/>
    </source>
</evidence>
<dbReference type="Pfam" id="PF00155">
    <property type="entry name" value="Aminotran_1_2"/>
    <property type="match status" value="1"/>
</dbReference>
<comment type="catalytic activity">
    <reaction evidence="8 9">
        <text>L-histidinol phosphate + 2-oxoglutarate = 3-(imidazol-4-yl)-2-oxopropyl phosphate + L-glutamate</text>
        <dbReference type="Rhea" id="RHEA:23744"/>
        <dbReference type="ChEBI" id="CHEBI:16810"/>
        <dbReference type="ChEBI" id="CHEBI:29985"/>
        <dbReference type="ChEBI" id="CHEBI:57766"/>
        <dbReference type="ChEBI" id="CHEBI:57980"/>
        <dbReference type="EC" id="2.6.1.9"/>
    </reaction>
</comment>
<gene>
    <name evidence="9" type="primary">hisC</name>
    <name evidence="11" type="ORF">Kalk_03680</name>
</gene>
<dbReference type="InterPro" id="IPR004839">
    <property type="entry name" value="Aminotransferase_I/II_large"/>
</dbReference>
<dbReference type="SUPFAM" id="SSF53383">
    <property type="entry name" value="PLP-dependent transferases"/>
    <property type="match status" value="1"/>
</dbReference>
<keyword evidence="7 9" id="KW-0663">Pyridoxal phosphate</keyword>
<evidence type="ECO:0000256" key="8">
    <source>
        <dbReference type="ARBA" id="ARBA00047481"/>
    </source>
</evidence>